<dbReference type="PANTHER" id="PTHR43434">
    <property type="entry name" value="PHOSPHOGLYCOLATE PHOSPHATASE"/>
    <property type="match status" value="1"/>
</dbReference>
<dbReference type="InterPro" id="IPR023214">
    <property type="entry name" value="HAD_sf"/>
</dbReference>
<dbReference type="InterPro" id="IPR023198">
    <property type="entry name" value="PGP-like_dom2"/>
</dbReference>
<dbReference type="GO" id="GO:0005829">
    <property type="term" value="C:cytosol"/>
    <property type="evidence" value="ECO:0007669"/>
    <property type="project" value="TreeGrafter"/>
</dbReference>
<dbReference type="NCBIfam" id="TIGR01549">
    <property type="entry name" value="HAD-SF-IA-v1"/>
    <property type="match status" value="1"/>
</dbReference>
<dbReference type="EC" id="3.6.1.1" evidence="1"/>
<dbReference type="Pfam" id="PF13419">
    <property type="entry name" value="HAD_2"/>
    <property type="match status" value="1"/>
</dbReference>
<dbReference type="SFLD" id="SFLDG01135">
    <property type="entry name" value="C1.5.6:_HAD__Beta-PGM__Phospha"/>
    <property type="match status" value="1"/>
</dbReference>
<dbReference type="InterPro" id="IPR006439">
    <property type="entry name" value="HAD-SF_hydro_IA"/>
</dbReference>
<dbReference type="GO" id="GO:0006281">
    <property type="term" value="P:DNA repair"/>
    <property type="evidence" value="ECO:0007669"/>
    <property type="project" value="TreeGrafter"/>
</dbReference>
<sequence length="224" mass="25483">MIIKNKEPRAYQYVIFDLDGTLVDTCPDIIETIKYIIDRYQFEQKEDAFIRSCIGGGARNVLIKSLGEDKEDLIDQEILPLFVEYYTENCDKKTVAYSGVEEVLAYYKSQGKALSVATFKIRSATEKILKTLKLYDYFDILVTADDVKNPKPHPDCIHSILDYYRCRKNEAILIGDTKTDYLTGTNAGIDVCGVTFGYGAPEVVRSLNPTYVIDRIEELKEVVL</sequence>
<evidence type="ECO:0000313" key="3">
    <source>
        <dbReference type="EMBL" id="UYO61931.1"/>
    </source>
</evidence>
<dbReference type="PANTHER" id="PTHR43434:SF1">
    <property type="entry name" value="PHOSPHOGLYCOLATE PHOSPHATASE"/>
    <property type="match status" value="1"/>
</dbReference>
<gene>
    <name evidence="1" type="primary">ppaX_1</name>
    <name evidence="1" type="ORF">ACWI_07420</name>
    <name evidence="2" type="ORF">FXB42_16730</name>
    <name evidence="3" type="ORF">LNN31_14230</name>
</gene>
<dbReference type="Proteomes" id="UP000322619">
    <property type="component" value="Unassembled WGS sequence"/>
</dbReference>
<reference evidence="3" key="3">
    <citation type="submission" date="2021-11" db="EMBL/GenBank/DDBJ databases">
        <title>Isoprene-degrading acetogen.</title>
        <authorList>
            <person name="Yang Y."/>
            <person name="Jin H."/>
            <person name="Yan J."/>
        </authorList>
    </citation>
    <scope>NUCLEOTIDE SEQUENCE</scope>
    <source>
        <strain evidence="3">Berkeley</strain>
    </source>
</reference>
<evidence type="ECO:0000313" key="1">
    <source>
        <dbReference type="EMBL" id="OFV71769.1"/>
    </source>
</evidence>
<dbReference type="SFLD" id="SFLDG01129">
    <property type="entry name" value="C1.5:_HAD__Beta-PGM__Phosphata"/>
    <property type="match status" value="1"/>
</dbReference>
<reference evidence="2 5" key="2">
    <citation type="submission" date="2019-08" db="EMBL/GenBank/DDBJ databases">
        <title>Isolation and enrichment of carboxydotrophic bacteria from anaerobic sludge for the production of bio-based chemicals from syngas.</title>
        <authorList>
            <person name="Antares A.L."/>
            <person name="Moreira J."/>
            <person name="Diender M."/>
            <person name="Parshina S.N."/>
            <person name="Stams A.J.M."/>
            <person name="Alves M."/>
            <person name="Alves J.I."/>
            <person name="Sousa D.Z."/>
        </authorList>
    </citation>
    <scope>NUCLEOTIDE SEQUENCE [LARGE SCALE GENOMIC DNA]</scope>
    <source>
        <strain evidence="2 5">JM</strain>
    </source>
</reference>
<evidence type="ECO:0000313" key="4">
    <source>
        <dbReference type="Proteomes" id="UP000176244"/>
    </source>
</evidence>
<dbReference type="Proteomes" id="UP001163550">
    <property type="component" value="Chromosome"/>
</dbReference>
<keyword evidence="6" id="KW-1185">Reference proteome</keyword>
<dbReference type="OrthoDB" id="9807630at2"/>
<dbReference type="InterPro" id="IPR050155">
    <property type="entry name" value="HAD-like_hydrolase_sf"/>
</dbReference>
<reference evidence="1 4" key="1">
    <citation type="submission" date="2015-09" db="EMBL/GenBank/DDBJ databases">
        <title>Genome sequence of Acetobacterium wieringae DSM 1911.</title>
        <authorList>
            <person name="Poehlein A."/>
            <person name="Bengelsdorf F.R."/>
            <person name="Schiel-Bengelsdorf B."/>
            <person name="Duerre P."/>
            <person name="Daniel R."/>
        </authorList>
    </citation>
    <scope>NUCLEOTIDE SEQUENCE [LARGE SCALE GENOMIC DNA]</scope>
    <source>
        <strain evidence="1 4">DSM 1911</strain>
    </source>
</reference>
<keyword evidence="1" id="KW-0378">Hydrolase</keyword>
<dbReference type="EMBL" id="VSLA01000030">
    <property type="protein sequence ID" value="TYC82328.1"/>
    <property type="molecule type" value="Genomic_DNA"/>
</dbReference>
<dbReference type="SUPFAM" id="SSF56784">
    <property type="entry name" value="HAD-like"/>
    <property type="match status" value="1"/>
</dbReference>
<accession>A0A1F2PK58</accession>
<dbReference type="GO" id="GO:0008967">
    <property type="term" value="F:phosphoglycolate phosphatase activity"/>
    <property type="evidence" value="ECO:0007669"/>
    <property type="project" value="TreeGrafter"/>
</dbReference>
<dbReference type="EMBL" id="CP087994">
    <property type="protein sequence ID" value="UYO61931.1"/>
    <property type="molecule type" value="Genomic_DNA"/>
</dbReference>
<protein>
    <submittedName>
        <fullName evidence="2">HAD-IA family hydrolase</fullName>
    </submittedName>
    <submittedName>
        <fullName evidence="1">Pyrophosphatase PpaX</fullName>
        <ecNumber evidence="1">3.6.1.1</ecNumber>
    </submittedName>
</protein>
<evidence type="ECO:0000313" key="5">
    <source>
        <dbReference type="Proteomes" id="UP000322619"/>
    </source>
</evidence>
<dbReference type="EMBL" id="LKEU01000015">
    <property type="protein sequence ID" value="OFV71769.1"/>
    <property type="molecule type" value="Genomic_DNA"/>
</dbReference>
<evidence type="ECO:0000313" key="2">
    <source>
        <dbReference type="EMBL" id="TYC82328.1"/>
    </source>
</evidence>
<dbReference type="STRING" id="52694.ACWI_07420"/>
<dbReference type="InterPro" id="IPR041492">
    <property type="entry name" value="HAD_2"/>
</dbReference>
<evidence type="ECO:0000313" key="6">
    <source>
        <dbReference type="Proteomes" id="UP001163550"/>
    </source>
</evidence>
<dbReference type="Proteomes" id="UP000176244">
    <property type="component" value="Unassembled WGS sequence"/>
</dbReference>
<dbReference type="SFLD" id="SFLDS00003">
    <property type="entry name" value="Haloacid_Dehalogenase"/>
    <property type="match status" value="1"/>
</dbReference>
<dbReference type="GO" id="GO:0004427">
    <property type="term" value="F:inorganic diphosphate phosphatase activity"/>
    <property type="evidence" value="ECO:0007669"/>
    <property type="project" value="UniProtKB-EC"/>
</dbReference>
<organism evidence="1 4">
    <name type="scientific">Acetobacterium wieringae</name>
    <dbReference type="NCBI Taxonomy" id="52694"/>
    <lineage>
        <taxon>Bacteria</taxon>
        <taxon>Bacillati</taxon>
        <taxon>Bacillota</taxon>
        <taxon>Clostridia</taxon>
        <taxon>Eubacteriales</taxon>
        <taxon>Eubacteriaceae</taxon>
        <taxon>Acetobacterium</taxon>
    </lineage>
</organism>
<dbReference type="AlphaFoldDB" id="A0A1F2PK58"/>
<dbReference type="Gene3D" id="1.10.150.240">
    <property type="entry name" value="Putative phosphatase, domain 2"/>
    <property type="match status" value="1"/>
</dbReference>
<name>A0A1F2PK58_9FIRM</name>
<dbReference type="InterPro" id="IPR036412">
    <property type="entry name" value="HAD-like_sf"/>
</dbReference>
<proteinExistence type="predicted"/>
<dbReference type="Gene3D" id="3.40.50.1000">
    <property type="entry name" value="HAD superfamily/HAD-like"/>
    <property type="match status" value="1"/>
</dbReference>
<dbReference type="RefSeq" id="WP_070370097.1">
    <property type="nucleotide sequence ID" value="NZ_CABIIK010000056.1"/>
</dbReference>
<dbReference type="PRINTS" id="PR00413">
    <property type="entry name" value="HADHALOGNASE"/>
</dbReference>